<keyword evidence="10" id="KW-0812">Transmembrane</keyword>
<evidence type="ECO:0000256" key="1">
    <source>
        <dbReference type="ARBA" id="ARBA00000085"/>
    </source>
</evidence>
<evidence type="ECO:0000256" key="7">
    <source>
        <dbReference type="ARBA" id="ARBA00022840"/>
    </source>
</evidence>
<feature type="coiled-coil region" evidence="9">
    <location>
        <begin position="163"/>
        <end position="190"/>
    </location>
</feature>
<evidence type="ECO:0000256" key="10">
    <source>
        <dbReference type="SAM" id="Phobius"/>
    </source>
</evidence>
<dbReference type="InterPro" id="IPR055558">
    <property type="entry name" value="DUF7134"/>
</dbReference>
<keyword evidence="10" id="KW-1133">Transmembrane helix</keyword>
<dbReference type="EMBL" id="BAAANY010000020">
    <property type="protein sequence ID" value="GAA1695498.1"/>
    <property type="molecule type" value="Genomic_DNA"/>
</dbReference>
<feature type="transmembrane region" description="Helical" evidence="10">
    <location>
        <begin position="86"/>
        <end position="119"/>
    </location>
</feature>
<name>A0ABN2HYG0_9ACTN</name>
<dbReference type="Pfam" id="PF23539">
    <property type="entry name" value="DUF7134"/>
    <property type="match status" value="1"/>
</dbReference>
<keyword evidence="3" id="KW-0597">Phosphoprotein</keyword>
<dbReference type="CDD" id="cd16917">
    <property type="entry name" value="HATPase_UhpB-NarQ-NarX-like"/>
    <property type="match status" value="1"/>
</dbReference>
<feature type="transmembrane region" description="Helical" evidence="10">
    <location>
        <begin position="139"/>
        <end position="156"/>
    </location>
</feature>
<evidence type="ECO:0000313" key="15">
    <source>
        <dbReference type="Proteomes" id="UP001500618"/>
    </source>
</evidence>
<proteinExistence type="predicted"/>
<keyword evidence="8" id="KW-0902">Two-component regulatory system</keyword>
<evidence type="ECO:0000256" key="2">
    <source>
        <dbReference type="ARBA" id="ARBA00012438"/>
    </source>
</evidence>
<dbReference type="EC" id="2.7.13.3" evidence="2"/>
<dbReference type="InterPro" id="IPR003594">
    <property type="entry name" value="HATPase_dom"/>
</dbReference>
<dbReference type="PANTHER" id="PTHR24421:SF10">
    <property type="entry name" value="NITRATE_NITRITE SENSOR PROTEIN NARQ"/>
    <property type="match status" value="1"/>
</dbReference>
<sequence>MVRRMAEASHARTLDAAVAVVVGLIVVAGTVRLWPPVSVPLQPAGWALIVAASVGLYFRRRFPVVIAAFTLAVCVVYYPATEPDGPIVLAFVVALYTVAAAGKLVAAIVVAAVSLLLVVAGEISLIVAREPRQVDNFELFLLVGWLIAVVALGAVADNRRAYQREADQRAVEAERNREEALRRRATEERLRIARELHDVLGHHLSLINVQASAALHRQPADPAQSSGALVAIKDSSREALRELRATLGVLRQVDEAAPTAPAAGLDRLGDLTAAAEVAGVAVSTEVSGSRVDLPAEIDLAAYRIVQEALTNVTRHAGTHSASVRIRYAADHLSVEILDSGGGSAEGDTDGNGIRGMTERAVAIGGELTAGNRDGGGFRVAAWLPIGGDR</sequence>
<evidence type="ECO:0000256" key="5">
    <source>
        <dbReference type="ARBA" id="ARBA00022741"/>
    </source>
</evidence>
<dbReference type="Gene3D" id="3.30.565.10">
    <property type="entry name" value="Histidine kinase-like ATPase, C-terminal domain"/>
    <property type="match status" value="1"/>
</dbReference>
<evidence type="ECO:0000256" key="8">
    <source>
        <dbReference type="ARBA" id="ARBA00023012"/>
    </source>
</evidence>
<keyword evidence="5" id="KW-0547">Nucleotide-binding</keyword>
<comment type="catalytic activity">
    <reaction evidence="1">
        <text>ATP + protein L-histidine = ADP + protein N-phospho-L-histidine.</text>
        <dbReference type="EC" id="2.7.13.3"/>
    </reaction>
</comment>
<dbReference type="GO" id="GO:0016301">
    <property type="term" value="F:kinase activity"/>
    <property type="evidence" value="ECO:0007669"/>
    <property type="project" value="UniProtKB-KW"/>
</dbReference>
<evidence type="ECO:0000256" key="3">
    <source>
        <dbReference type="ARBA" id="ARBA00022553"/>
    </source>
</evidence>
<feature type="domain" description="Histidine kinase/HSP90-like ATPase" evidence="11">
    <location>
        <begin position="300"/>
        <end position="385"/>
    </location>
</feature>
<comment type="caution">
    <text evidence="14">The sequence shown here is derived from an EMBL/GenBank/DDBJ whole genome shotgun (WGS) entry which is preliminary data.</text>
</comment>
<organism evidence="14 15">
    <name type="scientific">Fodinicola feengrottensis</name>
    <dbReference type="NCBI Taxonomy" id="435914"/>
    <lineage>
        <taxon>Bacteria</taxon>
        <taxon>Bacillati</taxon>
        <taxon>Actinomycetota</taxon>
        <taxon>Actinomycetes</taxon>
        <taxon>Mycobacteriales</taxon>
        <taxon>Fodinicola</taxon>
    </lineage>
</organism>
<evidence type="ECO:0000256" key="6">
    <source>
        <dbReference type="ARBA" id="ARBA00022777"/>
    </source>
</evidence>
<reference evidence="14 15" key="1">
    <citation type="journal article" date="2019" name="Int. J. Syst. Evol. Microbiol.">
        <title>The Global Catalogue of Microorganisms (GCM) 10K type strain sequencing project: providing services to taxonomists for standard genome sequencing and annotation.</title>
        <authorList>
            <consortium name="The Broad Institute Genomics Platform"/>
            <consortium name="The Broad Institute Genome Sequencing Center for Infectious Disease"/>
            <person name="Wu L."/>
            <person name="Ma J."/>
        </authorList>
    </citation>
    <scope>NUCLEOTIDE SEQUENCE [LARGE SCALE GENOMIC DNA]</scope>
    <source>
        <strain evidence="14 15">JCM 14718</strain>
    </source>
</reference>
<evidence type="ECO:0000259" key="11">
    <source>
        <dbReference type="Pfam" id="PF02518"/>
    </source>
</evidence>
<keyword evidence="15" id="KW-1185">Reference proteome</keyword>
<dbReference type="Gene3D" id="1.20.5.1930">
    <property type="match status" value="1"/>
</dbReference>
<evidence type="ECO:0000259" key="13">
    <source>
        <dbReference type="Pfam" id="PF23539"/>
    </source>
</evidence>
<dbReference type="InterPro" id="IPR036890">
    <property type="entry name" value="HATPase_C_sf"/>
</dbReference>
<dbReference type="InterPro" id="IPR011712">
    <property type="entry name" value="Sig_transdc_His_kin_sub3_dim/P"/>
</dbReference>
<feature type="transmembrane region" description="Helical" evidence="10">
    <location>
        <begin position="12"/>
        <end position="34"/>
    </location>
</feature>
<accession>A0ABN2HYG0</accession>
<feature type="transmembrane region" description="Helical" evidence="10">
    <location>
        <begin position="64"/>
        <end position="80"/>
    </location>
</feature>
<keyword evidence="10" id="KW-0472">Membrane</keyword>
<feature type="domain" description="Signal transduction histidine kinase subgroup 3 dimerisation and phosphoacceptor" evidence="12">
    <location>
        <begin position="188"/>
        <end position="254"/>
    </location>
</feature>
<protein>
    <recommendedName>
        <fullName evidence="2">histidine kinase</fullName>
        <ecNumber evidence="2">2.7.13.3</ecNumber>
    </recommendedName>
</protein>
<evidence type="ECO:0000259" key="12">
    <source>
        <dbReference type="Pfam" id="PF07730"/>
    </source>
</evidence>
<dbReference type="Pfam" id="PF07730">
    <property type="entry name" value="HisKA_3"/>
    <property type="match status" value="1"/>
</dbReference>
<keyword evidence="7" id="KW-0067">ATP-binding</keyword>
<keyword evidence="4" id="KW-0808">Transferase</keyword>
<keyword evidence="6 14" id="KW-0418">Kinase</keyword>
<dbReference type="Proteomes" id="UP001500618">
    <property type="component" value="Unassembled WGS sequence"/>
</dbReference>
<keyword evidence="9" id="KW-0175">Coiled coil</keyword>
<gene>
    <name evidence="14" type="ORF">GCM10009765_50890</name>
</gene>
<dbReference type="InterPro" id="IPR050482">
    <property type="entry name" value="Sensor_HK_TwoCompSys"/>
</dbReference>
<evidence type="ECO:0000256" key="4">
    <source>
        <dbReference type="ARBA" id="ARBA00022679"/>
    </source>
</evidence>
<dbReference type="SUPFAM" id="SSF55874">
    <property type="entry name" value="ATPase domain of HSP90 chaperone/DNA topoisomerase II/histidine kinase"/>
    <property type="match status" value="1"/>
</dbReference>
<feature type="domain" description="DUF7134" evidence="13">
    <location>
        <begin position="9"/>
        <end position="160"/>
    </location>
</feature>
<evidence type="ECO:0000256" key="9">
    <source>
        <dbReference type="SAM" id="Coils"/>
    </source>
</evidence>
<evidence type="ECO:0000313" key="14">
    <source>
        <dbReference type="EMBL" id="GAA1695498.1"/>
    </source>
</evidence>
<dbReference type="PANTHER" id="PTHR24421">
    <property type="entry name" value="NITRATE/NITRITE SENSOR PROTEIN NARX-RELATED"/>
    <property type="match status" value="1"/>
</dbReference>
<feature type="transmembrane region" description="Helical" evidence="10">
    <location>
        <begin position="40"/>
        <end position="57"/>
    </location>
</feature>
<dbReference type="Pfam" id="PF02518">
    <property type="entry name" value="HATPase_c"/>
    <property type="match status" value="1"/>
</dbReference>